<evidence type="ECO:0000256" key="3">
    <source>
        <dbReference type="ARBA" id="ARBA00022786"/>
    </source>
</evidence>
<evidence type="ECO:0000256" key="2">
    <source>
        <dbReference type="ARBA" id="ARBA00022737"/>
    </source>
</evidence>
<organism evidence="5">
    <name type="scientific">Prymnesium polylepis</name>
    <dbReference type="NCBI Taxonomy" id="72548"/>
    <lineage>
        <taxon>Eukaryota</taxon>
        <taxon>Haptista</taxon>
        <taxon>Haptophyta</taxon>
        <taxon>Prymnesiophyceae</taxon>
        <taxon>Prymnesiales</taxon>
        <taxon>Prymnesiaceae</taxon>
        <taxon>Prymnesium</taxon>
    </lineage>
</organism>
<dbReference type="InterPro" id="IPR016024">
    <property type="entry name" value="ARM-type_fold"/>
</dbReference>
<comment type="similarity">
    <text evidence="1">Belongs to the CAND family.</text>
</comment>
<dbReference type="SUPFAM" id="SSF48371">
    <property type="entry name" value="ARM repeat"/>
    <property type="match status" value="1"/>
</dbReference>
<dbReference type="EMBL" id="HBKO01003957">
    <property type="protein sequence ID" value="CAE2196617.1"/>
    <property type="molecule type" value="Transcribed_RNA"/>
</dbReference>
<evidence type="ECO:0000256" key="1">
    <source>
        <dbReference type="ARBA" id="ARBA00007657"/>
    </source>
</evidence>
<gene>
    <name evidence="5" type="ORF">CPOL0286_LOCUS1971</name>
</gene>
<reference evidence="5" key="1">
    <citation type="submission" date="2021-01" db="EMBL/GenBank/DDBJ databases">
        <authorList>
            <person name="Corre E."/>
            <person name="Pelletier E."/>
            <person name="Niang G."/>
            <person name="Scheremetjew M."/>
            <person name="Finn R."/>
            <person name="Kale V."/>
            <person name="Holt S."/>
            <person name="Cochrane G."/>
            <person name="Meng A."/>
            <person name="Brown T."/>
            <person name="Cohen L."/>
        </authorList>
    </citation>
    <scope>NUCLEOTIDE SEQUENCE</scope>
    <source>
        <strain evidence="5">UIO037</strain>
    </source>
</reference>
<sequence length="130" mass="14388">MDTLLAYCADRLDISEFLAHLVDGLKDDHDIKVLCHMMLGKLVSQASSTGRVLAASLDLVTDPLRNTICATLKESAVKQQVERHEELVRSGMRAAHALEKMPGSDSCVKFDEFVRSTVKTHPLYATVCEE</sequence>
<dbReference type="InterPro" id="IPR013932">
    <property type="entry name" value="TATA-bd_TIP120"/>
</dbReference>
<dbReference type="GO" id="GO:0010265">
    <property type="term" value="P:SCF complex assembly"/>
    <property type="evidence" value="ECO:0007669"/>
    <property type="project" value="InterPro"/>
</dbReference>
<name>A0A7S4HEB9_9EUKA</name>
<dbReference type="InterPro" id="IPR011989">
    <property type="entry name" value="ARM-like"/>
</dbReference>
<evidence type="ECO:0000313" key="5">
    <source>
        <dbReference type="EMBL" id="CAE2196617.1"/>
    </source>
</evidence>
<dbReference type="InterPro" id="IPR039852">
    <property type="entry name" value="CAND1/CAND2"/>
</dbReference>
<proteinExistence type="inferred from homology"/>
<dbReference type="Pfam" id="PF08623">
    <property type="entry name" value="TIP120"/>
    <property type="match status" value="1"/>
</dbReference>
<dbReference type="PANTHER" id="PTHR12696">
    <property type="entry name" value="TIP120"/>
    <property type="match status" value="1"/>
</dbReference>
<dbReference type="AlphaFoldDB" id="A0A7S4HEB9"/>
<keyword evidence="3" id="KW-0833">Ubl conjugation pathway</keyword>
<accession>A0A7S4HEB9</accession>
<protein>
    <recommendedName>
        <fullName evidence="4">TATA-binding protein interacting (TIP20) domain-containing protein</fullName>
    </recommendedName>
</protein>
<dbReference type="Gene3D" id="1.25.10.10">
    <property type="entry name" value="Leucine-rich Repeat Variant"/>
    <property type="match status" value="1"/>
</dbReference>
<evidence type="ECO:0000259" key="4">
    <source>
        <dbReference type="Pfam" id="PF08623"/>
    </source>
</evidence>
<feature type="domain" description="TATA-binding protein interacting (TIP20)" evidence="4">
    <location>
        <begin position="1"/>
        <end position="116"/>
    </location>
</feature>
<keyword evidence="2" id="KW-0677">Repeat</keyword>